<evidence type="ECO:0000256" key="6">
    <source>
        <dbReference type="ARBA" id="ARBA00023239"/>
    </source>
</evidence>
<evidence type="ECO:0000256" key="1">
    <source>
        <dbReference type="ARBA" id="ARBA00001353"/>
    </source>
</evidence>
<dbReference type="SUPFAM" id="SSF55620">
    <property type="entry name" value="Tetrahydrobiopterin biosynthesis enzymes-like"/>
    <property type="match status" value="1"/>
</dbReference>
<dbReference type="SMART" id="SM00905">
    <property type="entry name" value="FolB"/>
    <property type="match status" value="1"/>
</dbReference>
<name>A0A382B293_9ZZZZ</name>
<evidence type="ECO:0000256" key="2">
    <source>
        <dbReference type="ARBA" id="ARBA00005013"/>
    </source>
</evidence>
<comment type="catalytic activity">
    <reaction evidence="1">
        <text>7,8-dihydroneopterin = 6-hydroxymethyl-7,8-dihydropterin + glycolaldehyde</text>
        <dbReference type="Rhea" id="RHEA:10540"/>
        <dbReference type="ChEBI" id="CHEBI:17001"/>
        <dbReference type="ChEBI" id="CHEBI:17071"/>
        <dbReference type="ChEBI" id="CHEBI:44841"/>
        <dbReference type="EC" id="4.1.2.25"/>
    </reaction>
</comment>
<sequence>MGVIRLKNMLFYGYHGVNESEKELGGKFEVDLELSTSLKKPGLSDDLHDTVDYEAVYKTVNNCVESKRYFLLEALAEDISRSVIKKYNIDAVVIRVRKPNAPVSGVIDTVEVELKRKKSDYA</sequence>
<dbReference type="EC" id="4.1.2.25" evidence="4"/>
<evidence type="ECO:0000259" key="8">
    <source>
        <dbReference type="SMART" id="SM00905"/>
    </source>
</evidence>
<dbReference type="Gene3D" id="3.30.1130.10">
    <property type="match status" value="1"/>
</dbReference>
<dbReference type="NCBIfam" id="TIGR00526">
    <property type="entry name" value="folB_dom"/>
    <property type="match status" value="1"/>
</dbReference>
<gene>
    <name evidence="9" type="ORF">METZ01_LOCUS160739</name>
</gene>
<protein>
    <recommendedName>
        <fullName evidence="4">dihydroneopterin aldolase</fullName>
        <ecNumber evidence="4">4.1.2.25</ecNumber>
    </recommendedName>
    <alternativeName>
        <fullName evidence="7">7,8-dihydroneopterin aldolase</fullName>
    </alternativeName>
</protein>
<comment type="pathway">
    <text evidence="2">Cofactor biosynthesis; tetrahydrofolate biosynthesis; 2-amino-4-hydroxy-6-hydroxymethyl-7,8-dihydropteridine diphosphate from 7,8-dihydroneopterin triphosphate: step 3/4.</text>
</comment>
<evidence type="ECO:0000256" key="7">
    <source>
        <dbReference type="ARBA" id="ARBA00032903"/>
    </source>
</evidence>
<evidence type="ECO:0000256" key="5">
    <source>
        <dbReference type="ARBA" id="ARBA00022909"/>
    </source>
</evidence>
<dbReference type="GO" id="GO:0046656">
    <property type="term" value="P:folic acid biosynthetic process"/>
    <property type="evidence" value="ECO:0007669"/>
    <property type="project" value="UniProtKB-KW"/>
</dbReference>
<dbReference type="InterPro" id="IPR043133">
    <property type="entry name" value="GTP-CH-I_C/QueF"/>
</dbReference>
<comment type="similarity">
    <text evidence="3">Belongs to the DHNA family.</text>
</comment>
<keyword evidence="5" id="KW-0289">Folate biosynthesis</keyword>
<keyword evidence="6" id="KW-0456">Lyase</keyword>
<dbReference type="AlphaFoldDB" id="A0A382B293"/>
<evidence type="ECO:0000256" key="3">
    <source>
        <dbReference type="ARBA" id="ARBA00005708"/>
    </source>
</evidence>
<proteinExistence type="inferred from homology"/>
<dbReference type="EMBL" id="UINC01027878">
    <property type="protein sequence ID" value="SVB07885.1"/>
    <property type="molecule type" value="Genomic_DNA"/>
</dbReference>
<evidence type="ECO:0000313" key="9">
    <source>
        <dbReference type="EMBL" id="SVB07885.1"/>
    </source>
</evidence>
<dbReference type="GO" id="GO:0005737">
    <property type="term" value="C:cytoplasm"/>
    <property type="evidence" value="ECO:0007669"/>
    <property type="project" value="TreeGrafter"/>
</dbReference>
<dbReference type="PANTHER" id="PTHR42844">
    <property type="entry name" value="DIHYDRONEOPTERIN ALDOLASE 1-RELATED"/>
    <property type="match status" value="1"/>
</dbReference>
<dbReference type="InterPro" id="IPR006156">
    <property type="entry name" value="Dihydroneopterin_aldolase"/>
</dbReference>
<accession>A0A382B293</accession>
<organism evidence="9">
    <name type="scientific">marine metagenome</name>
    <dbReference type="NCBI Taxonomy" id="408172"/>
    <lineage>
        <taxon>unclassified sequences</taxon>
        <taxon>metagenomes</taxon>
        <taxon>ecological metagenomes</taxon>
    </lineage>
</organism>
<evidence type="ECO:0000256" key="4">
    <source>
        <dbReference type="ARBA" id="ARBA00013043"/>
    </source>
</evidence>
<dbReference type="GO" id="GO:0004150">
    <property type="term" value="F:dihydroneopterin aldolase activity"/>
    <property type="evidence" value="ECO:0007669"/>
    <property type="project" value="UniProtKB-EC"/>
</dbReference>
<dbReference type="PANTHER" id="PTHR42844:SF1">
    <property type="entry name" value="DIHYDRONEOPTERIN ALDOLASE 1-RELATED"/>
    <property type="match status" value="1"/>
</dbReference>
<dbReference type="CDD" id="cd00534">
    <property type="entry name" value="DHNA_DHNTPE"/>
    <property type="match status" value="1"/>
</dbReference>
<dbReference type="InterPro" id="IPR006157">
    <property type="entry name" value="FolB_dom"/>
</dbReference>
<dbReference type="Pfam" id="PF02152">
    <property type="entry name" value="FolB"/>
    <property type="match status" value="1"/>
</dbReference>
<reference evidence="9" key="1">
    <citation type="submission" date="2018-05" db="EMBL/GenBank/DDBJ databases">
        <authorList>
            <person name="Lanie J.A."/>
            <person name="Ng W.-L."/>
            <person name="Kazmierczak K.M."/>
            <person name="Andrzejewski T.M."/>
            <person name="Davidsen T.M."/>
            <person name="Wayne K.J."/>
            <person name="Tettelin H."/>
            <person name="Glass J.I."/>
            <person name="Rusch D."/>
            <person name="Podicherti R."/>
            <person name="Tsui H.-C.T."/>
            <person name="Winkler M.E."/>
        </authorList>
    </citation>
    <scope>NUCLEOTIDE SEQUENCE</scope>
</reference>
<feature type="domain" description="Dihydroneopterin aldolase/epimerase" evidence="8">
    <location>
        <begin position="4"/>
        <end position="116"/>
    </location>
</feature>
<dbReference type="NCBIfam" id="TIGR00525">
    <property type="entry name" value="folB"/>
    <property type="match status" value="1"/>
</dbReference>